<feature type="transmembrane region" description="Helical" evidence="1">
    <location>
        <begin position="101"/>
        <end position="118"/>
    </location>
</feature>
<evidence type="ECO:0000313" key="2">
    <source>
        <dbReference type="EMBL" id="SHE98041.1"/>
    </source>
</evidence>
<dbReference type="EMBL" id="FQUS01000004">
    <property type="protein sequence ID" value="SHE98041.1"/>
    <property type="molecule type" value="Genomic_DNA"/>
</dbReference>
<evidence type="ECO:0000313" key="3">
    <source>
        <dbReference type="Proteomes" id="UP000184041"/>
    </source>
</evidence>
<dbReference type="AlphaFoldDB" id="A0A1M4XX33"/>
<feature type="transmembrane region" description="Helical" evidence="1">
    <location>
        <begin position="7"/>
        <end position="29"/>
    </location>
</feature>
<reference evidence="2 3" key="1">
    <citation type="submission" date="2016-11" db="EMBL/GenBank/DDBJ databases">
        <authorList>
            <person name="Jaros S."/>
            <person name="Januszkiewicz K."/>
            <person name="Wedrychowicz H."/>
        </authorList>
    </citation>
    <scope>NUCLEOTIDE SEQUENCE [LARGE SCALE GENOMIC DNA]</scope>
    <source>
        <strain evidence="2 3">DSM 21986</strain>
    </source>
</reference>
<keyword evidence="1" id="KW-0472">Membrane</keyword>
<feature type="transmembrane region" description="Helical" evidence="1">
    <location>
        <begin position="130"/>
        <end position="149"/>
    </location>
</feature>
<keyword evidence="1" id="KW-0812">Transmembrane</keyword>
<keyword evidence="3" id="KW-1185">Reference proteome</keyword>
<dbReference type="Proteomes" id="UP000184041">
    <property type="component" value="Unassembled WGS sequence"/>
</dbReference>
<dbReference type="Pfam" id="PF09858">
    <property type="entry name" value="DUF2085"/>
    <property type="match status" value="1"/>
</dbReference>
<keyword evidence="1" id="KW-1133">Transmembrane helix</keyword>
<proteinExistence type="predicted"/>
<dbReference type="OrthoDB" id="9810176at2"/>
<gene>
    <name evidence="2" type="ORF">SAMN05443144_104243</name>
</gene>
<evidence type="ECO:0000256" key="1">
    <source>
        <dbReference type="SAM" id="Phobius"/>
    </source>
</evidence>
<accession>A0A1M4XX33</accession>
<organism evidence="2 3">
    <name type="scientific">Fodinibius roseus</name>
    <dbReference type="NCBI Taxonomy" id="1194090"/>
    <lineage>
        <taxon>Bacteria</taxon>
        <taxon>Pseudomonadati</taxon>
        <taxon>Balneolota</taxon>
        <taxon>Balneolia</taxon>
        <taxon>Balneolales</taxon>
        <taxon>Balneolaceae</taxon>
        <taxon>Fodinibius</taxon>
    </lineage>
</organism>
<dbReference type="RefSeq" id="WP_073060470.1">
    <property type="nucleotide sequence ID" value="NZ_FQUS01000004.1"/>
</dbReference>
<name>A0A1M4XX33_9BACT</name>
<dbReference type="InterPro" id="IPR019206">
    <property type="entry name" value="DUF2085_TM"/>
</dbReference>
<sequence>MQTRHLTLYLLVLVLVVGMVIMALGGGLFGQQQFWLLQWQHQALANLCHQIADRSFWIGGQPMAVCSRCLGIYGGLAFGWLLLPFAGFWKINSHRSRLLKKLLIAMAVMNLIDIVGNYGSFWENTLTSRLILGGLLGIAAAVLFSGVFFNRKKESTGKYYGKLTTRGI</sequence>
<protein>
    <submittedName>
        <fullName evidence="2">Uncharacterized membrane protein</fullName>
    </submittedName>
</protein>
<feature type="transmembrane region" description="Helical" evidence="1">
    <location>
        <begin position="70"/>
        <end position="89"/>
    </location>
</feature>
<dbReference type="STRING" id="1194090.SAMN05443144_104243"/>